<dbReference type="InterPro" id="IPR049200">
    <property type="entry name" value="DUF6866_C"/>
</dbReference>
<feature type="domain" description="DUF6866" evidence="1">
    <location>
        <begin position="11"/>
        <end position="163"/>
    </location>
</feature>
<comment type="caution">
    <text evidence="3">The sequence shown here is derived from an EMBL/GenBank/DDBJ whole genome shotgun (WGS) entry which is preliminary data.</text>
</comment>
<dbReference type="AlphaFoldDB" id="A0A0D2JDT6"/>
<keyword evidence="4" id="KW-1185">Reference proteome</keyword>
<dbReference type="Proteomes" id="UP000032233">
    <property type="component" value="Unassembled WGS sequence"/>
</dbReference>
<evidence type="ECO:0000313" key="3">
    <source>
        <dbReference type="EMBL" id="KIX13836.1"/>
    </source>
</evidence>
<dbReference type="Pfam" id="PF21740">
    <property type="entry name" value="DUF6866_C"/>
    <property type="match status" value="1"/>
</dbReference>
<name>A0A0D2JDT6_9BACT</name>
<dbReference type="Pfam" id="PF21739">
    <property type="entry name" value="DUF6866_N"/>
    <property type="match status" value="1"/>
</dbReference>
<evidence type="ECO:0000313" key="4">
    <source>
        <dbReference type="Proteomes" id="UP000032233"/>
    </source>
</evidence>
<accession>A0A0D2JDT6</accession>
<proteinExistence type="predicted"/>
<gene>
    <name evidence="3" type="ORF">X474_11140</name>
</gene>
<protein>
    <submittedName>
        <fullName evidence="3">Uncharacterized protein</fullName>
    </submittedName>
</protein>
<dbReference type="RefSeq" id="WP_044348635.1">
    <property type="nucleotide sequence ID" value="NZ_AZAC01000014.1"/>
</dbReference>
<feature type="domain" description="DUF6866" evidence="2">
    <location>
        <begin position="169"/>
        <end position="355"/>
    </location>
</feature>
<dbReference type="EMBL" id="AZAC01000014">
    <property type="protein sequence ID" value="KIX13836.1"/>
    <property type="molecule type" value="Genomic_DNA"/>
</dbReference>
<dbReference type="OrthoDB" id="9777679at2"/>
<dbReference type="InterPro" id="IPR054640">
    <property type="entry name" value="Sfum_1244-like"/>
</dbReference>
<organism evidence="3 4">
    <name type="scientific">Dethiosulfatarculus sandiegensis</name>
    <dbReference type="NCBI Taxonomy" id="1429043"/>
    <lineage>
        <taxon>Bacteria</taxon>
        <taxon>Pseudomonadati</taxon>
        <taxon>Thermodesulfobacteriota</taxon>
        <taxon>Desulfarculia</taxon>
        <taxon>Desulfarculales</taxon>
        <taxon>Desulfarculaceae</taxon>
        <taxon>Dethiosulfatarculus</taxon>
    </lineage>
</organism>
<dbReference type="InParanoid" id="A0A0D2JDT6"/>
<reference evidence="3 4" key="1">
    <citation type="submission" date="2013-11" db="EMBL/GenBank/DDBJ databases">
        <title>Metagenomic analysis of a methanogenic consortium involved in long chain n-alkane degradation.</title>
        <authorList>
            <person name="Davidova I.A."/>
            <person name="Callaghan A.V."/>
            <person name="Wawrik B."/>
            <person name="Pruitt S."/>
            <person name="Marks C."/>
            <person name="Duncan K.E."/>
            <person name="Suflita J.M."/>
        </authorList>
    </citation>
    <scope>NUCLEOTIDE SEQUENCE [LARGE SCALE GENOMIC DNA]</scope>
    <source>
        <strain evidence="3 4">SPR</strain>
    </source>
</reference>
<dbReference type="InterPro" id="IPR049199">
    <property type="entry name" value="DUF6866_N"/>
</dbReference>
<sequence>MRQKARQILEELAPQVQRNCTRADASLAGRFSLCGLLMRLNSLYKWEKNLPPWQVEEPPVLLDWVGRREELWLSCQDQSYEDLVIENRVYDPYDSQAVNQLLRPLGLVYSAGLAGGLTPVFFLGGIKKEQRQNGLECLWIEREQARSLLLLPGLKQGDVVYLREEPLAHLLWDRISDPRKSARAFAWMGLKGYGVNLEEVLAKPSWPMLEPVLQGEMETVLWHELGEAEVDDDANRIFHLVLQSCPASDLELFVRALKDLLADTLPQGRLSRIIAAEKEGALGFYPAWLDGYTRFLFPEISRAVLDFVKSADWQAVEVARDVGLERAADAISSLSFLLVEGVNEKSLARARSEVMEPLTGQL</sequence>
<evidence type="ECO:0000259" key="1">
    <source>
        <dbReference type="Pfam" id="PF21739"/>
    </source>
</evidence>
<evidence type="ECO:0000259" key="2">
    <source>
        <dbReference type="Pfam" id="PF21740"/>
    </source>
</evidence>
<dbReference type="NCBIfam" id="NF045620">
    <property type="entry name" value="Sfum_1244_fam"/>
    <property type="match status" value="1"/>
</dbReference>